<evidence type="ECO:0000313" key="3">
    <source>
        <dbReference type="EMBL" id="ROT41409.1"/>
    </source>
</evidence>
<gene>
    <name evidence="3" type="ORF">SODALDRAFT_331132</name>
</gene>
<dbReference type="AlphaFoldDB" id="A0A3N2Q3S5"/>
<feature type="domain" description="WKF" evidence="2">
    <location>
        <begin position="156"/>
        <end position="218"/>
    </location>
</feature>
<feature type="compositionally biased region" description="Polar residues" evidence="1">
    <location>
        <begin position="51"/>
        <end position="64"/>
    </location>
</feature>
<sequence>MSSSTNSTQRVPAWKRLGLKLKQQPAAAGGTDIGSSGPPSSTPGGSRPNWAGTQNLGVNASAVTTKRKLPENSTDSPPAAASPYKKARTSDAASSATPTLKKQKSVSFAEDTKPGLPALAERNGIKTPSKKQAVKASAPKKQKKSQPEADIKPALAYLKAWKTSRDSWKFNKNHQTLLVKRAFRPDAIPSEDIETFYEYIRDLKGYTRQRLREVAMEVRKEDDAARGKEGFPEGTADPDSKQAEYEALVESFKRLDTGAGGSKRKRFDEVEFVSRNLDNAVTQRVVKRMRAELILEDLSESEDSTDSDAETTTTTETSKTTATSESSTPAPPPQNVARVDERQRLPKLENETLPLPRARRRKVRVMADDTSSDESSSDSDSDSDSESDSGSDASGSGSGTDGSSSDEDGGDSADDDDTSSSDSADSSDEETEAESSEDSSDSEDELPSKARGAQLKKAR</sequence>
<organism evidence="3 4">
    <name type="scientific">Sodiomyces alkalinus (strain CBS 110278 / VKM F-3762 / F11)</name>
    <name type="common">Alkaliphilic filamentous fungus</name>
    <dbReference type="NCBI Taxonomy" id="1314773"/>
    <lineage>
        <taxon>Eukaryota</taxon>
        <taxon>Fungi</taxon>
        <taxon>Dikarya</taxon>
        <taxon>Ascomycota</taxon>
        <taxon>Pezizomycotina</taxon>
        <taxon>Sordariomycetes</taxon>
        <taxon>Hypocreomycetidae</taxon>
        <taxon>Glomerellales</taxon>
        <taxon>Plectosphaerellaceae</taxon>
        <taxon>Sodiomyces</taxon>
    </lineage>
</organism>
<feature type="compositionally biased region" description="Basic residues" evidence="1">
    <location>
        <begin position="128"/>
        <end position="144"/>
    </location>
</feature>
<keyword evidence="4" id="KW-1185">Reference proteome</keyword>
<proteinExistence type="predicted"/>
<feature type="region of interest" description="Disordered" evidence="1">
    <location>
        <begin position="298"/>
        <end position="459"/>
    </location>
</feature>
<feature type="region of interest" description="Disordered" evidence="1">
    <location>
        <begin position="223"/>
        <end position="244"/>
    </location>
</feature>
<feature type="compositionally biased region" description="Low complexity" evidence="1">
    <location>
        <begin position="34"/>
        <end position="48"/>
    </location>
</feature>
<evidence type="ECO:0000256" key="1">
    <source>
        <dbReference type="SAM" id="MobiDB-lite"/>
    </source>
</evidence>
<dbReference type="EMBL" id="ML119052">
    <property type="protein sequence ID" value="ROT41409.1"/>
    <property type="molecule type" value="Genomic_DNA"/>
</dbReference>
<feature type="compositionally biased region" description="Acidic residues" evidence="1">
    <location>
        <begin position="370"/>
        <end position="389"/>
    </location>
</feature>
<feature type="region of interest" description="Disordered" evidence="1">
    <location>
        <begin position="1"/>
        <end position="150"/>
    </location>
</feature>
<dbReference type="Pfam" id="PF10180">
    <property type="entry name" value="WKF"/>
    <property type="match status" value="1"/>
</dbReference>
<dbReference type="PANTHER" id="PTHR22306">
    <property type="entry name" value="CHROMOSOME 7 OPEN READING FRAME 50"/>
    <property type="match status" value="1"/>
</dbReference>
<dbReference type="InterPro" id="IPR019327">
    <property type="entry name" value="WKF"/>
</dbReference>
<evidence type="ECO:0000313" key="4">
    <source>
        <dbReference type="Proteomes" id="UP000272025"/>
    </source>
</evidence>
<dbReference type="PANTHER" id="PTHR22306:SF2">
    <property type="entry name" value="CHROMOSOME 7 OPEN READING FRAME 50"/>
    <property type="match status" value="1"/>
</dbReference>
<name>A0A3N2Q3S5_SODAK</name>
<dbReference type="GeneID" id="39579861"/>
<accession>A0A3N2Q3S5</accession>
<feature type="compositionally biased region" description="Polar residues" evidence="1">
    <location>
        <begin position="1"/>
        <end position="10"/>
    </location>
</feature>
<feature type="compositionally biased region" description="Acidic residues" evidence="1">
    <location>
        <begin position="404"/>
        <end position="445"/>
    </location>
</feature>
<protein>
    <recommendedName>
        <fullName evidence="2">WKF domain-containing protein</fullName>
    </recommendedName>
</protein>
<dbReference type="RefSeq" id="XP_028469215.1">
    <property type="nucleotide sequence ID" value="XM_028611383.1"/>
</dbReference>
<feature type="compositionally biased region" description="Polar residues" evidence="1">
    <location>
        <begin position="91"/>
        <end position="100"/>
    </location>
</feature>
<evidence type="ECO:0000259" key="2">
    <source>
        <dbReference type="Pfam" id="PF10180"/>
    </source>
</evidence>
<feature type="compositionally biased region" description="Low complexity" evidence="1">
    <location>
        <begin position="310"/>
        <end position="328"/>
    </location>
</feature>
<dbReference type="OrthoDB" id="10261563at2759"/>
<reference evidence="3 4" key="1">
    <citation type="journal article" date="2018" name="Mol. Ecol.">
        <title>The obligate alkalophilic soda-lake fungus Sodiomyces alkalinus has shifted to a protein diet.</title>
        <authorList>
            <person name="Grum-Grzhimaylo A.A."/>
            <person name="Falkoski D.L."/>
            <person name="van den Heuvel J."/>
            <person name="Valero-Jimenez C.A."/>
            <person name="Min B."/>
            <person name="Choi I.G."/>
            <person name="Lipzen A."/>
            <person name="Daum C.G."/>
            <person name="Aanen D.K."/>
            <person name="Tsang A."/>
            <person name="Henrissat B."/>
            <person name="Bilanenko E.N."/>
            <person name="de Vries R.P."/>
            <person name="van Kan J.A.L."/>
            <person name="Grigoriev I.V."/>
            <person name="Debets A.J.M."/>
        </authorList>
    </citation>
    <scope>NUCLEOTIDE SEQUENCE [LARGE SCALE GENOMIC DNA]</scope>
    <source>
        <strain evidence="3 4">F11</strain>
    </source>
</reference>
<feature type="compositionally biased region" description="Basic and acidic residues" evidence="1">
    <location>
        <begin position="338"/>
        <end position="350"/>
    </location>
</feature>
<dbReference type="Proteomes" id="UP000272025">
    <property type="component" value="Unassembled WGS sequence"/>
</dbReference>
<feature type="compositionally biased region" description="Acidic residues" evidence="1">
    <location>
        <begin position="298"/>
        <end position="309"/>
    </location>
</feature>